<keyword evidence="1" id="KW-1133">Transmembrane helix</keyword>
<sequence length="304" mass="31585">MITSRNFRLACCLTIAAAAIPTAHAAVNYVSLGGPATGGLALANYKNSTTQDGIENKTGGNGLAQYPNFQIPTGYTNAGRWTAIVTSPQSTSTNYATKFSNAFYGGSPITVHNQTVTDADHSTMSAGLIGYDTSALTGFGTETIPLSGLTINFDTYQWDGYTASGWNTGVGNVNISPFSTVHTIYNEGGGAGNAAGFYNISLTNATGTGLTFVDGQLTSMDISGTLNVLMQIGNFPGFGSATFTGTFSTSGLNYAFDVKDTETVAVFTGINMIMDRAGTAFVIPEPSSLLLGALGLLAAVRRRR</sequence>
<dbReference type="InterPro" id="IPR013424">
    <property type="entry name" value="Ice-binding_C"/>
</dbReference>
<keyword evidence="1" id="KW-0472">Membrane</keyword>
<accession>A0ABT3FPR2</accession>
<evidence type="ECO:0000256" key="2">
    <source>
        <dbReference type="SAM" id="SignalP"/>
    </source>
</evidence>
<feature type="chain" id="PRO_5045563414" evidence="2">
    <location>
        <begin position="26"/>
        <end position="304"/>
    </location>
</feature>
<evidence type="ECO:0000313" key="5">
    <source>
        <dbReference type="Proteomes" id="UP001207930"/>
    </source>
</evidence>
<evidence type="ECO:0000313" key="4">
    <source>
        <dbReference type="EMBL" id="MCW1885557.1"/>
    </source>
</evidence>
<feature type="signal peptide" evidence="2">
    <location>
        <begin position="1"/>
        <end position="25"/>
    </location>
</feature>
<organism evidence="4 5">
    <name type="scientific">Luteolibacter flavescens</name>
    <dbReference type="NCBI Taxonomy" id="1859460"/>
    <lineage>
        <taxon>Bacteria</taxon>
        <taxon>Pseudomonadati</taxon>
        <taxon>Verrucomicrobiota</taxon>
        <taxon>Verrucomicrobiia</taxon>
        <taxon>Verrucomicrobiales</taxon>
        <taxon>Verrucomicrobiaceae</taxon>
        <taxon>Luteolibacter</taxon>
    </lineage>
</organism>
<evidence type="ECO:0000256" key="1">
    <source>
        <dbReference type="SAM" id="Phobius"/>
    </source>
</evidence>
<dbReference type="Proteomes" id="UP001207930">
    <property type="component" value="Unassembled WGS sequence"/>
</dbReference>
<dbReference type="EMBL" id="JAPDDS010000006">
    <property type="protein sequence ID" value="MCW1885557.1"/>
    <property type="molecule type" value="Genomic_DNA"/>
</dbReference>
<feature type="transmembrane region" description="Helical" evidence="1">
    <location>
        <begin position="281"/>
        <end position="300"/>
    </location>
</feature>
<gene>
    <name evidence="4" type="ORF">OKA04_12530</name>
</gene>
<keyword evidence="2" id="KW-0732">Signal</keyword>
<keyword evidence="5" id="KW-1185">Reference proteome</keyword>
<feature type="domain" description="Ice-binding protein C-terminal" evidence="3">
    <location>
        <begin position="283"/>
        <end position="304"/>
    </location>
</feature>
<dbReference type="Pfam" id="PF07589">
    <property type="entry name" value="PEP-CTERM"/>
    <property type="match status" value="1"/>
</dbReference>
<reference evidence="4 5" key="1">
    <citation type="submission" date="2022-10" db="EMBL/GenBank/DDBJ databases">
        <title>Luteolibacter flavescens strain MCCC 1K03193, whole genome shotgun sequencing project.</title>
        <authorList>
            <person name="Zhao G."/>
            <person name="Shen L."/>
        </authorList>
    </citation>
    <scope>NUCLEOTIDE SEQUENCE [LARGE SCALE GENOMIC DNA]</scope>
    <source>
        <strain evidence="4 5">MCCC 1K03193</strain>
    </source>
</reference>
<protein>
    <submittedName>
        <fullName evidence="4">PEP-CTERM sorting domain-containing protein</fullName>
    </submittedName>
</protein>
<keyword evidence="1" id="KW-0812">Transmembrane</keyword>
<dbReference type="RefSeq" id="WP_264501513.1">
    <property type="nucleotide sequence ID" value="NZ_JAPDDS010000006.1"/>
</dbReference>
<comment type="caution">
    <text evidence="4">The sequence shown here is derived from an EMBL/GenBank/DDBJ whole genome shotgun (WGS) entry which is preliminary data.</text>
</comment>
<evidence type="ECO:0000259" key="3">
    <source>
        <dbReference type="Pfam" id="PF07589"/>
    </source>
</evidence>
<name>A0ABT3FPR2_9BACT</name>
<proteinExistence type="predicted"/>